<keyword evidence="2" id="KW-1185">Reference proteome</keyword>
<protein>
    <submittedName>
        <fullName evidence="1">Uncharacterized protein</fullName>
    </submittedName>
</protein>
<reference evidence="1 2" key="1">
    <citation type="submission" date="2016-04" db="EMBL/GenBank/DDBJ databases">
        <title>Evolutionary innovation and constraint leading to complex multicellularity in the Ascomycota.</title>
        <authorList>
            <person name="Cisse O."/>
            <person name="Nguyen A."/>
            <person name="Hewitt D.A."/>
            <person name="Jedd G."/>
            <person name="Stajich J.E."/>
        </authorList>
    </citation>
    <scope>NUCLEOTIDE SEQUENCE [LARGE SCALE GENOMIC DNA]</scope>
    <source>
        <strain evidence="1 2">DAH-3</strain>
    </source>
</reference>
<dbReference type="EMBL" id="LXFE01003415">
    <property type="protein sequence ID" value="OLL22369.1"/>
    <property type="molecule type" value="Genomic_DNA"/>
</dbReference>
<comment type="caution">
    <text evidence="1">The sequence shown here is derived from an EMBL/GenBank/DDBJ whole genome shotgun (WGS) entry which is preliminary data.</text>
</comment>
<proteinExistence type="predicted"/>
<name>A0A1U7LIA0_NEOID</name>
<evidence type="ECO:0000313" key="2">
    <source>
        <dbReference type="Proteomes" id="UP000186594"/>
    </source>
</evidence>
<dbReference type="AlphaFoldDB" id="A0A1U7LIA0"/>
<dbReference type="Proteomes" id="UP000186594">
    <property type="component" value="Unassembled WGS sequence"/>
</dbReference>
<evidence type="ECO:0000313" key="1">
    <source>
        <dbReference type="EMBL" id="OLL22369.1"/>
    </source>
</evidence>
<gene>
    <name evidence="1" type="ORF">NEOLI_002415</name>
</gene>
<organism evidence="1 2">
    <name type="scientific">Neolecta irregularis (strain DAH-3)</name>
    <dbReference type="NCBI Taxonomy" id="1198029"/>
    <lineage>
        <taxon>Eukaryota</taxon>
        <taxon>Fungi</taxon>
        <taxon>Dikarya</taxon>
        <taxon>Ascomycota</taxon>
        <taxon>Taphrinomycotina</taxon>
        <taxon>Neolectales</taxon>
        <taxon>Neolectaceae</taxon>
        <taxon>Neolecta</taxon>
    </lineage>
</organism>
<accession>A0A1U7LIA0</accession>
<sequence>MDPNDDLAHAELISSINSILSKLLELRPQILETLQALESSQLPPESAIQQRTDFIEASIRAILEEAIATGVAALPLDVDLNALGMDGLIQSQIDGAVEAHRQEESIRKKALDAKRLILNISR</sequence>